<dbReference type="InterPro" id="IPR029063">
    <property type="entry name" value="SAM-dependent_MTases_sf"/>
</dbReference>
<evidence type="ECO:0000313" key="5">
    <source>
        <dbReference type="Proteomes" id="UP001174050"/>
    </source>
</evidence>
<keyword evidence="2 4" id="KW-0808">Transferase</keyword>
<dbReference type="PANTHER" id="PTHR43861:SF1">
    <property type="entry name" value="TRANS-ACONITATE 2-METHYLTRANSFERASE"/>
    <property type="match status" value="1"/>
</dbReference>
<dbReference type="Proteomes" id="UP001174050">
    <property type="component" value="Unassembled WGS sequence"/>
</dbReference>
<reference evidence="4" key="1">
    <citation type="submission" date="2023-06" db="EMBL/GenBank/DDBJ databases">
        <title>WGS-Sequencing of Streptomyces ficellus isolate 21 collected from sand in Gara Djebilet Iron Mine in Algeria.</title>
        <authorList>
            <person name="Zegers G.P."/>
            <person name="Gomez A."/>
            <person name="Gueddou A."/>
            <person name="Zahara A.F."/>
            <person name="Worth M."/>
            <person name="Sevigny J.L."/>
            <person name="Tisa L."/>
        </authorList>
    </citation>
    <scope>NUCLEOTIDE SEQUENCE</scope>
    <source>
        <strain evidence="4">AS11</strain>
    </source>
</reference>
<sequence length="282" mass="30208">MRQVVNTGQAQAWNGYEGTHWARHQDRWDAVNEGFNEQLLGAAAIGPYDRVLDIGCGAGRTTRLAARRAVNGHALGVDLSAPMLERARESARRERVGNVSYEQGDAQVHAFEPGAFDVAVSRFGVMFFADPTAAFAHIGRALRPGGRLAFVCAAQAEGNQWLAAIAALRDILPMGGFGATGGPGMFSLADPDTVRGVLRAAGFQDIGTEYVEAPGTWGRDAEDAAAFLLDSGPGRHLMGQVGPEARDRARRRLVATLRAYDRGDGALRLRGNAWLVTATRPQ</sequence>
<gene>
    <name evidence="4" type="ORF">QWM81_26780</name>
</gene>
<keyword evidence="1 4" id="KW-0489">Methyltransferase</keyword>
<dbReference type="GO" id="GO:0032259">
    <property type="term" value="P:methylation"/>
    <property type="evidence" value="ECO:0007669"/>
    <property type="project" value="UniProtKB-KW"/>
</dbReference>
<evidence type="ECO:0000256" key="2">
    <source>
        <dbReference type="ARBA" id="ARBA00022679"/>
    </source>
</evidence>
<name>A0ABT7ZDJ5_9ACTN</name>
<evidence type="ECO:0000256" key="1">
    <source>
        <dbReference type="ARBA" id="ARBA00022603"/>
    </source>
</evidence>
<dbReference type="PANTHER" id="PTHR43861">
    <property type="entry name" value="TRANS-ACONITATE 2-METHYLTRANSFERASE-RELATED"/>
    <property type="match status" value="1"/>
</dbReference>
<evidence type="ECO:0000259" key="3">
    <source>
        <dbReference type="Pfam" id="PF13649"/>
    </source>
</evidence>
<dbReference type="SUPFAM" id="SSF53335">
    <property type="entry name" value="S-adenosyl-L-methionine-dependent methyltransferases"/>
    <property type="match status" value="1"/>
</dbReference>
<comment type="caution">
    <text evidence="4">The sequence shown here is derived from an EMBL/GenBank/DDBJ whole genome shotgun (WGS) entry which is preliminary data.</text>
</comment>
<protein>
    <submittedName>
        <fullName evidence="4">Class I SAM-dependent methyltransferase</fullName>
        <ecNumber evidence="4">2.1.-.-</ecNumber>
    </submittedName>
</protein>
<proteinExistence type="predicted"/>
<feature type="domain" description="Methyltransferase" evidence="3">
    <location>
        <begin position="51"/>
        <end position="146"/>
    </location>
</feature>
<evidence type="ECO:0000313" key="4">
    <source>
        <dbReference type="EMBL" id="MDN3297577.1"/>
    </source>
</evidence>
<dbReference type="CDD" id="cd02440">
    <property type="entry name" value="AdoMet_MTases"/>
    <property type="match status" value="1"/>
</dbReference>
<dbReference type="Pfam" id="PF13649">
    <property type="entry name" value="Methyltransf_25"/>
    <property type="match status" value="1"/>
</dbReference>
<dbReference type="EC" id="2.1.-.-" evidence="4"/>
<accession>A0ABT7ZDJ5</accession>
<keyword evidence="5" id="KW-1185">Reference proteome</keyword>
<dbReference type="GO" id="GO:0008168">
    <property type="term" value="F:methyltransferase activity"/>
    <property type="evidence" value="ECO:0007669"/>
    <property type="project" value="UniProtKB-KW"/>
</dbReference>
<dbReference type="RefSeq" id="WP_290114943.1">
    <property type="nucleotide sequence ID" value="NZ_JAUEPL010000054.1"/>
</dbReference>
<dbReference type="Gene3D" id="3.40.50.150">
    <property type="entry name" value="Vaccinia Virus protein VP39"/>
    <property type="match status" value="1"/>
</dbReference>
<dbReference type="EMBL" id="JAUEPL010000054">
    <property type="protein sequence ID" value="MDN3297577.1"/>
    <property type="molecule type" value="Genomic_DNA"/>
</dbReference>
<dbReference type="InterPro" id="IPR041698">
    <property type="entry name" value="Methyltransf_25"/>
</dbReference>
<organism evidence="4 5">
    <name type="scientific">Streptomyces ficellus</name>
    <dbReference type="NCBI Taxonomy" id="1977088"/>
    <lineage>
        <taxon>Bacteria</taxon>
        <taxon>Bacillati</taxon>
        <taxon>Actinomycetota</taxon>
        <taxon>Actinomycetes</taxon>
        <taxon>Kitasatosporales</taxon>
        <taxon>Streptomycetaceae</taxon>
        <taxon>Streptomyces</taxon>
    </lineage>
</organism>